<dbReference type="SUPFAM" id="SSF46785">
    <property type="entry name" value="Winged helix' DNA-binding domain"/>
    <property type="match status" value="1"/>
</dbReference>
<gene>
    <name evidence="5" type="ORF">MACH21_22770</name>
</gene>
<dbReference type="InterPro" id="IPR036390">
    <property type="entry name" value="WH_DNA-bd_sf"/>
</dbReference>
<dbReference type="RefSeq" id="WP_338271996.1">
    <property type="nucleotide sequence ID" value="NZ_AP027266.1"/>
</dbReference>
<evidence type="ECO:0000313" key="6">
    <source>
        <dbReference type="Proteomes" id="UP001337723"/>
    </source>
</evidence>
<dbReference type="KEGG" id="rmai:MACH21_22770"/>
<keyword evidence="6" id="KW-1185">Reference proteome</keyword>
<evidence type="ECO:0000313" key="5">
    <source>
        <dbReference type="EMBL" id="BDW86100.1"/>
    </source>
</evidence>
<dbReference type="EMBL" id="AP027266">
    <property type="protein sequence ID" value="BDW86100.1"/>
    <property type="molecule type" value="Genomic_DNA"/>
</dbReference>
<dbReference type="AlphaFoldDB" id="A0AA48KLF5"/>
<organism evidence="5 6">
    <name type="scientific">Roseicyclus marinus</name>
    <dbReference type="NCBI Taxonomy" id="2161673"/>
    <lineage>
        <taxon>Bacteria</taxon>
        <taxon>Pseudomonadati</taxon>
        <taxon>Pseudomonadota</taxon>
        <taxon>Alphaproteobacteria</taxon>
        <taxon>Rhodobacterales</taxon>
        <taxon>Roseobacteraceae</taxon>
        <taxon>Roseicyclus</taxon>
    </lineage>
</organism>
<dbReference type="InterPro" id="IPR036388">
    <property type="entry name" value="WH-like_DNA-bd_sf"/>
</dbReference>
<reference evidence="5 6" key="1">
    <citation type="submission" date="2023-01" db="EMBL/GenBank/DDBJ databases">
        <title>Complete genome sequence of Roseicyclus marinus strain Dej080120_10.</title>
        <authorList>
            <person name="Ueki S."/>
            <person name="Maruyama F."/>
        </authorList>
    </citation>
    <scope>NUCLEOTIDE SEQUENCE [LARGE SCALE GENOMIC DNA]</scope>
    <source>
        <strain evidence="5 6">Dej080120_10</strain>
    </source>
</reference>
<evidence type="ECO:0000256" key="3">
    <source>
        <dbReference type="ARBA" id="ARBA00023163"/>
    </source>
</evidence>
<dbReference type="PANTHER" id="PTHR33204:SF39">
    <property type="entry name" value="TRANSCRIPTIONAL REGULATORY PROTEIN"/>
    <property type="match status" value="1"/>
</dbReference>
<protein>
    <recommendedName>
        <fullName evidence="4">HTH hxlR-type domain-containing protein</fullName>
    </recommendedName>
</protein>
<keyword evidence="1" id="KW-0805">Transcription regulation</keyword>
<evidence type="ECO:0000259" key="4">
    <source>
        <dbReference type="PROSITE" id="PS51118"/>
    </source>
</evidence>
<dbReference type="Gene3D" id="1.10.10.10">
    <property type="entry name" value="Winged helix-like DNA-binding domain superfamily/Winged helix DNA-binding domain"/>
    <property type="match status" value="1"/>
</dbReference>
<keyword evidence="3" id="KW-0804">Transcription</keyword>
<dbReference type="GO" id="GO:0003677">
    <property type="term" value="F:DNA binding"/>
    <property type="evidence" value="ECO:0007669"/>
    <property type="project" value="UniProtKB-KW"/>
</dbReference>
<evidence type="ECO:0000256" key="1">
    <source>
        <dbReference type="ARBA" id="ARBA00023015"/>
    </source>
</evidence>
<dbReference type="Pfam" id="PF01638">
    <property type="entry name" value="HxlR"/>
    <property type="match status" value="1"/>
</dbReference>
<dbReference type="PROSITE" id="PS51118">
    <property type="entry name" value="HTH_HXLR"/>
    <property type="match status" value="1"/>
</dbReference>
<accession>A0AA48KLF5</accession>
<dbReference type="PANTHER" id="PTHR33204">
    <property type="entry name" value="TRANSCRIPTIONAL REGULATOR, MARR FAMILY"/>
    <property type="match status" value="1"/>
</dbReference>
<proteinExistence type="predicted"/>
<evidence type="ECO:0000256" key="2">
    <source>
        <dbReference type="ARBA" id="ARBA00023125"/>
    </source>
</evidence>
<keyword evidence="2" id="KW-0238">DNA-binding</keyword>
<dbReference type="Proteomes" id="UP001337723">
    <property type="component" value="Chromosome"/>
</dbReference>
<feature type="domain" description="HTH hxlR-type" evidence="4">
    <location>
        <begin position="21"/>
        <end position="119"/>
    </location>
</feature>
<dbReference type="InterPro" id="IPR002577">
    <property type="entry name" value="HTH_HxlR"/>
</dbReference>
<sequence length="126" mass="13829">MTTADTTMTRLADWAGDLDACPVRQVLDRIGDRWSLLLLLTLKDAPQRFNALGRAVPDISRRMLSTTLKTLEADGLIWRSVEATTPPAVTYGLTPRGLSLIDALGPLMEWAITQTPAILADRRRAG</sequence>
<name>A0AA48KLF5_9RHOB</name>